<keyword evidence="1" id="KW-0175">Coiled coil</keyword>
<evidence type="ECO:0000313" key="2">
    <source>
        <dbReference type="EMBL" id="JAT22286.1"/>
    </source>
</evidence>
<evidence type="ECO:0000256" key="1">
    <source>
        <dbReference type="SAM" id="Coils"/>
    </source>
</evidence>
<dbReference type="AlphaFoldDB" id="A0A1B6LF13"/>
<reference evidence="2" key="1">
    <citation type="submission" date="2015-11" db="EMBL/GenBank/DDBJ databases">
        <title>De novo transcriptome assembly of four potential Pierce s Disease insect vectors from Arizona vineyards.</title>
        <authorList>
            <person name="Tassone E.E."/>
        </authorList>
    </citation>
    <scope>NUCLEOTIDE SEQUENCE</scope>
</reference>
<accession>A0A1B6LF13</accession>
<gene>
    <name evidence="2" type="ORF">g.25858</name>
</gene>
<sequence length="224" mass="25590">MKRQLDKHTPGIFTDLHLNFYSNSNHKVYGNEETGDAKLLSFAYNSNEKKSITEQKKEFASYMKKKKTTLSEQNAGDLNVPRPELRWESEISINCDVDKSDSMADEMFETAGSDGDNFYQILQTRSSKAEETSSLLDQIVELRAELEERIKDLAIFKKEIHEVGKLMKIDLFQPTRDYKGKLEQPNPKNHQQTVALAERVLNSVQQTTCKIQNLCTDVDGESSS</sequence>
<proteinExistence type="predicted"/>
<protein>
    <submittedName>
        <fullName evidence="2">Uncharacterized protein</fullName>
    </submittedName>
</protein>
<feature type="coiled-coil region" evidence="1">
    <location>
        <begin position="129"/>
        <end position="159"/>
    </location>
</feature>
<name>A0A1B6LF13_9HEMI</name>
<dbReference type="EMBL" id="GEBQ01017691">
    <property type="protein sequence ID" value="JAT22286.1"/>
    <property type="molecule type" value="Transcribed_RNA"/>
</dbReference>
<organism evidence="2">
    <name type="scientific">Graphocephala atropunctata</name>
    <dbReference type="NCBI Taxonomy" id="36148"/>
    <lineage>
        <taxon>Eukaryota</taxon>
        <taxon>Metazoa</taxon>
        <taxon>Ecdysozoa</taxon>
        <taxon>Arthropoda</taxon>
        <taxon>Hexapoda</taxon>
        <taxon>Insecta</taxon>
        <taxon>Pterygota</taxon>
        <taxon>Neoptera</taxon>
        <taxon>Paraneoptera</taxon>
        <taxon>Hemiptera</taxon>
        <taxon>Auchenorrhyncha</taxon>
        <taxon>Membracoidea</taxon>
        <taxon>Cicadellidae</taxon>
        <taxon>Cicadellinae</taxon>
        <taxon>Cicadellini</taxon>
        <taxon>Graphocephala</taxon>
    </lineage>
</organism>